<dbReference type="GO" id="GO:0005634">
    <property type="term" value="C:nucleus"/>
    <property type="evidence" value="ECO:0007669"/>
    <property type="project" value="TreeGrafter"/>
</dbReference>
<evidence type="ECO:0000256" key="7">
    <source>
        <dbReference type="ARBA" id="ARBA00022840"/>
    </source>
</evidence>
<evidence type="ECO:0000256" key="5">
    <source>
        <dbReference type="ARBA" id="ARBA00022806"/>
    </source>
</evidence>
<dbReference type="InterPro" id="IPR049730">
    <property type="entry name" value="SNF2/RAD54-like_C"/>
</dbReference>
<dbReference type="GO" id="GO:0005524">
    <property type="term" value="F:ATP binding"/>
    <property type="evidence" value="ECO:0007669"/>
    <property type="project" value="UniProtKB-KW"/>
</dbReference>
<gene>
    <name evidence="11" type="ORF">DNG_02020</name>
</gene>
<evidence type="ECO:0000259" key="10">
    <source>
        <dbReference type="PROSITE" id="PS51194"/>
    </source>
</evidence>
<dbReference type="InterPro" id="IPR050628">
    <property type="entry name" value="SNF2_RAD54_helicase_TF"/>
</dbReference>
<dbReference type="CDD" id="cd18793">
    <property type="entry name" value="SF2_C_SNF"/>
    <property type="match status" value="1"/>
</dbReference>
<feature type="region of interest" description="Disordered" evidence="8">
    <location>
        <begin position="1"/>
        <end position="80"/>
    </location>
</feature>
<keyword evidence="4" id="KW-0378">Hydrolase</keyword>
<dbReference type="Pfam" id="PF00176">
    <property type="entry name" value="SNF2-rel_dom"/>
    <property type="match status" value="1"/>
</dbReference>
<feature type="domain" description="Helicase ATP-binding" evidence="9">
    <location>
        <begin position="184"/>
        <end position="373"/>
    </location>
</feature>
<dbReference type="PROSITE" id="PS00518">
    <property type="entry name" value="ZF_RING_1"/>
    <property type="match status" value="1"/>
</dbReference>
<dbReference type="InterPro" id="IPR027417">
    <property type="entry name" value="P-loop_NTPase"/>
</dbReference>
<dbReference type="SMART" id="SM00490">
    <property type="entry name" value="HELICc"/>
    <property type="match status" value="1"/>
</dbReference>
<accession>A0AAE8SSQ5</accession>
<dbReference type="InterPro" id="IPR014001">
    <property type="entry name" value="Helicase_ATP-bd"/>
</dbReference>
<feature type="region of interest" description="Disordered" evidence="8">
    <location>
        <begin position="625"/>
        <end position="677"/>
    </location>
</feature>
<dbReference type="PROSITE" id="PS51192">
    <property type="entry name" value="HELICASE_ATP_BIND_1"/>
    <property type="match status" value="1"/>
</dbReference>
<sequence length="994" mass="111213">MAPGASDEKVADGDRSTTTKKPVSARSTSRKNASSSRKTQSERAPNKASRASTKKRTYPSKLKVHQAPAKVTKNQHKADQSISRMMIPRNLFEEHQPEEGPISGNATEVAEYSGNVKKYMDSLSDVDNEVVKAERSMINDALKRCRGKVDPSPPQDGLYSISGISTPLTPIQIATLGWMQKREALRRTGGRGGIVAHDMGLGKTLMAISLMVVNRVGLRKPKGEDCSTLIVVPNEAMITHWQEECVKHTSGVLPVSEMARYKDLKALKTVDSFRKPGIVFATYGELARDVPDGYKERKGPDTPENTKYSWPSIFEAKWHRVILDEGHAIKNRESKSSISVRRLQKSCAWVITGTPLSNSQEEMYPYFNFLNLEGSEDPMTFTQIYFPNGMASPKFRAELADAMIRKRIGESFLGQEIIPLPAHHASTRMLVPTSKEKVILSFIESKMRDRAEKGYQEALDSDKTKKAALLKGYSSGATLLHIYRYAAIHPFLLEGAFMDEFDVEEVEQLIQELEQADGSTEDGEEAHSPNPLPMEKLLKIALSHRKLGKTKCSKCKKPCATLQSMIYKLPCDHFVCFGCLSPQLTKVMRNHSKLDCPAKTCSYKFDFYPGAEFYSTLLWPEEPDAASKCQEGTDSEDSASEPDENPRKRRRGGRSKEPVKSTPRKPGPGLDANGMEPALPANRQRFFTCAGKFLDKSKLVVPSAKIVGVQELIREWRQIAPEDKIIVFTQFMAVARLVGRIAQKEKTEFLYYTGDLPPVARKSALERFRNDPSVKLLITSLMCGSQGLNITSANRVILLELWWNSPAEEQAFARVYRMGQKKAVHVVRFQCAGTREDDIAIMQRMKNSELSDCLMTGKTTKSNHSLHSIMALMGLPVMDRDGAVTGFKKSTEDLDFVVSDDEETEQSDEFGESEASEGSEESEERVDKEQAKVPASGSADLQDKEGEKQEKKREEKQQDSYEDRMEVDGNQEDTMEVGEIQEKMEVDEKGEREG</sequence>
<evidence type="ECO:0000256" key="8">
    <source>
        <dbReference type="SAM" id="MobiDB-lite"/>
    </source>
</evidence>
<keyword evidence="1" id="KW-0479">Metal-binding</keyword>
<evidence type="ECO:0000256" key="6">
    <source>
        <dbReference type="ARBA" id="ARBA00022833"/>
    </source>
</evidence>
<feature type="domain" description="Helicase C-terminal" evidence="10">
    <location>
        <begin position="708"/>
        <end position="867"/>
    </location>
</feature>
<feature type="compositionally biased region" description="Basic and acidic residues" evidence="8">
    <location>
        <begin position="1"/>
        <end position="17"/>
    </location>
</feature>
<reference evidence="11" key="1">
    <citation type="submission" date="2018-03" db="EMBL/GenBank/DDBJ databases">
        <authorList>
            <person name="Guldener U."/>
        </authorList>
    </citation>
    <scope>NUCLEOTIDE SEQUENCE</scope>
</reference>
<feature type="compositionally biased region" description="Acidic residues" evidence="8">
    <location>
        <begin position="894"/>
        <end position="924"/>
    </location>
</feature>
<dbReference type="CDD" id="cd18008">
    <property type="entry name" value="DEXDc_SHPRH-like"/>
    <property type="match status" value="1"/>
</dbReference>
<evidence type="ECO:0000256" key="2">
    <source>
        <dbReference type="ARBA" id="ARBA00022741"/>
    </source>
</evidence>
<feature type="region of interest" description="Disordered" evidence="8">
    <location>
        <begin position="894"/>
        <end position="994"/>
    </location>
</feature>
<dbReference type="PROSITE" id="PS51194">
    <property type="entry name" value="HELICASE_CTER"/>
    <property type="match status" value="1"/>
</dbReference>
<dbReference type="Proteomes" id="UP001187682">
    <property type="component" value="Unassembled WGS sequence"/>
</dbReference>
<evidence type="ECO:0000259" key="9">
    <source>
        <dbReference type="PROSITE" id="PS51192"/>
    </source>
</evidence>
<comment type="caution">
    <text evidence="11">The sequence shown here is derived from an EMBL/GenBank/DDBJ whole genome shotgun (WGS) entry which is preliminary data.</text>
</comment>
<feature type="compositionally biased region" description="Acidic residues" evidence="8">
    <location>
        <begin position="633"/>
        <end position="643"/>
    </location>
</feature>
<dbReference type="Pfam" id="PF00271">
    <property type="entry name" value="Helicase_C"/>
    <property type="match status" value="1"/>
</dbReference>
<protein>
    <submittedName>
        <fullName evidence="11">Uncharacterized protein</fullName>
    </submittedName>
</protein>
<dbReference type="PANTHER" id="PTHR45626:SF17">
    <property type="entry name" value="HELICASE-LIKE TRANSCRIPTION FACTOR"/>
    <property type="match status" value="1"/>
</dbReference>
<dbReference type="Gene3D" id="3.40.50.10810">
    <property type="entry name" value="Tandem AAA-ATPase domain"/>
    <property type="match status" value="1"/>
</dbReference>
<evidence type="ECO:0000313" key="12">
    <source>
        <dbReference type="Proteomes" id="UP001187682"/>
    </source>
</evidence>
<dbReference type="GO" id="GO:0008270">
    <property type="term" value="F:zinc ion binding"/>
    <property type="evidence" value="ECO:0007669"/>
    <property type="project" value="UniProtKB-KW"/>
</dbReference>
<keyword evidence="3" id="KW-0863">Zinc-finger</keyword>
<dbReference type="InterPro" id="IPR017907">
    <property type="entry name" value="Znf_RING_CS"/>
</dbReference>
<keyword evidence="2" id="KW-0547">Nucleotide-binding</keyword>
<dbReference type="PANTHER" id="PTHR45626">
    <property type="entry name" value="TRANSCRIPTION TERMINATION FACTOR 2-RELATED"/>
    <property type="match status" value="1"/>
</dbReference>
<dbReference type="AlphaFoldDB" id="A0AAE8SSQ5"/>
<feature type="compositionally biased region" description="Polar residues" evidence="8">
    <location>
        <begin position="19"/>
        <end position="38"/>
    </location>
</feature>
<feature type="compositionally biased region" description="Basic and acidic residues" evidence="8">
    <location>
        <begin position="941"/>
        <end position="967"/>
    </location>
</feature>
<dbReference type="GO" id="GO:0004386">
    <property type="term" value="F:helicase activity"/>
    <property type="evidence" value="ECO:0007669"/>
    <property type="project" value="UniProtKB-KW"/>
</dbReference>
<evidence type="ECO:0000256" key="4">
    <source>
        <dbReference type="ARBA" id="ARBA00022801"/>
    </source>
</evidence>
<evidence type="ECO:0000256" key="3">
    <source>
        <dbReference type="ARBA" id="ARBA00022771"/>
    </source>
</evidence>
<keyword evidence="7" id="KW-0067">ATP-binding</keyword>
<dbReference type="InterPro" id="IPR000330">
    <property type="entry name" value="SNF2_N"/>
</dbReference>
<organism evidence="11 12">
    <name type="scientific">Cephalotrichum gorgonifer</name>
    <dbReference type="NCBI Taxonomy" id="2041049"/>
    <lineage>
        <taxon>Eukaryota</taxon>
        <taxon>Fungi</taxon>
        <taxon>Dikarya</taxon>
        <taxon>Ascomycota</taxon>
        <taxon>Pezizomycotina</taxon>
        <taxon>Sordariomycetes</taxon>
        <taxon>Hypocreomycetidae</taxon>
        <taxon>Microascales</taxon>
        <taxon>Microascaceae</taxon>
        <taxon>Cephalotrichum</taxon>
    </lineage>
</organism>
<dbReference type="GO" id="GO:0008094">
    <property type="term" value="F:ATP-dependent activity, acting on DNA"/>
    <property type="evidence" value="ECO:0007669"/>
    <property type="project" value="TreeGrafter"/>
</dbReference>
<dbReference type="EMBL" id="ONZQ02000002">
    <property type="protein sequence ID" value="SPN98981.1"/>
    <property type="molecule type" value="Genomic_DNA"/>
</dbReference>
<keyword evidence="6" id="KW-0862">Zinc</keyword>
<dbReference type="GO" id="GO:0006281">
    <property type="term" value="P:DNA repair"/>
    <property type="evidence" value="ECO:0007669"/>
    <property type="project" value="TreeGrafter"/>
</dbReference>
<feature type="compositionally biased region" description="Basic residues" evidence="8">
    <location>
        <begin position="52"/>
        <end position="64"/>
    </location>
</feature>
<evidence type="ECO:0000313" key="11">
    <source>
        <dbReference type="EMBL" id="SPN98981.1"/>
    </source>
</evidence>
<dbReference type="SMART" id="SM00487">
    <property type="entry name" value="DEXDc"/>
    <property type="match status" value="1"/>
</dbReference>
<name>A0AAE8SSQ5_9PEZI</name>
<proteinExistence type="predicted"/>
<keyword evidence="12" id="KW-1185">Reference proteome</keyword>
<feature type="compositionally biased region" description="Basic and acidic residues" evidence="8">
    <location>
        <begin position="980"/>
        <end position="994"/>
    </location>
</feature>
<dbReference type="GO" id="GO:0016787">
    <property type="term" value="F:hydrolase activity"/>
    <property type="evidence" value="ECO:0007669"/>
    <property type="project" value="UniProtKB-KW"/>
</dbReference>
<dbReference type="InterPro" id="IPR001650">
    <property type="entry name" value="Helicase_C-like"/>
</dbReference>
<dbReference type="InterPro" id="IPR038718">
    <property type="entry name" value="SNF2-like_sf"/>
</dbReference>
<evidence type="ECO:0000256" key="1">
    <source>
        <dbReference type="ARBA" id="ARBA00022723"/>
    </source>
</evidence>
<dbReference type="Gene3D" id="3.40.50.300">
    <property type="entry name" value="P-loop containing nucleotide triphosphate hydrolases"/>
    <property type="match status" value="1"/>
</dbReference>
<keyword evidence="5" id="KW-0347">Helicase</keyword>
<dbReference type="SUPFAM" id="SSF52540">
    <property type="entry name" value="P-loop containing nucleoside triphosphate hydrolases"/>
    <property type="match status" value="2"/>
</dbReference>